<dbReference type="AlphaFoldDB" id="D3RSG6"/>
<accession>D3RSG6</accession>
<feature type="binding site" evidence="8">
    <location>
        <position position="104"/>
    </location>
    <ligand>
        <name>Mg(2+)</name>
        <dbReference type="ChEBI" id="CHEBI:18420"/>
    </ligand>
</feature>
<dbReference type="PANTHER" id="PTHR33653">
    <property type="entry name" value="RIBONUCLEASE VAPC2"/>
    <property type="match status" value="1"/>
</dbReference>
<evidence type="ECO:0000313" key="10">
    <source>
        <dbReference type="EMBL" id="ADC62125.1"/>
    </source>
</evidence>
<gene>
    <name evidence="8" type="primary">vapC</name>
    <name evidence="10" type="ordered locus">Alvin_1186</name>
</gene>
<comment type="cofactor">
    <cofactor evidence="1 8">
        <name>Mg(2+)</name>
        <dbReference type="ChEBI" id="CHEBI:18420"/>
    </cofactor>
</comment>
<evidence type="ECO:0000256" key="1">
    <source>
        <dbReference type="ARBA" id="ARBA00001946"/>
    </source>
</evidence>
<keyword evidence="2 8" id="KW-1277">Toxin-antitoxin system</keyword>
<proteinExistence type="inferred from homology"/>
<keyword evidence="6 8" id="KW-0460">Magnesium</keyword>
<sequence length="148" mass="16316">MLLLDTNVLSEFMRPRPDAGVVAWLDAQDQPDLFISAISRAEIELGLALMPAGKRQAGLARAARAMFEHDFESRCLAFDDSAASHYARLVAERTRRGRPISVEDAQIAAIALARGLRLATRNTSDFTDIDGLVLVDPWRWHGATIAQD</sequence>
<name>D3RSG6_ALLVD</name>
<dbReference type="EMBL" id="CP001896">
    <property type="protein sequence ID" value="ADC62125.1"/>
    <property type="molecule type" value="Genomic_DNA"/>
</dbReference>
<evidence type="ECO:0000256" key="7">
    <source>
        <dbReference type="ARBA" id="ARBA00038093"/>
    </source>
</evidence>
<dbReference type="GO" id="GO:0090729">
    <property type="term" value="F:toxin activity"/>
    <property type="evidence" value="ECO:0007669"/>
    <property type="project" value="UniProtKB-KW"/>
</dbReference>
<evidence type="ECO:0000256" key="6">
    <source>
        <dbReference type="ARBA" id="ARBA00022842"/>
    </source>
</evidence>
<reference evidence="10 11" key="1">
    <citation type="journal article" date="2011" name="Stand. Genomic Sci.">
        <title>Complete genome sequence of Allochromatium vinosum DSM 180(T).</title>
        <authorList>
            <person name="Weissgerber T."/>
            <person name="Zigann R."/>
            <person name="Bruce D."/>
            <person name="Chang Y.J."/>
            <person name="Detter J.C."/>
            <person name="Han C."/>
            <person name="Hauser L."/>
            <person name="Jeffries C.D."/>
            <person name="Land M."/>
            <person name="Munk A.C."/>
            <person name="Tapia R."/>
            <person name="Dahl C."/>
        </authorList>
    </citation>
    <scope>NUCLEOTIDE SEQUENCE [LARGE SCALE GENOMIC DNA]</scope>
    <source>
        <strain evidence="11">ATCC 17899 / DSM 180 / NBRC 103801 / NCIMB 10441 / D</strain>
    </source>
</reference>
<organism evidence="10 11">
    <name type="scientific">Allochromatium vinosum (strain ATCC 17899 / DSM 180 / NBRC 103801 / NCIMB 10441 / D)</name>
    <name type="common">Chromatium vinosum</name>
    <dbReference type="NCBI Taxonomy" id="572477"/>
    <lineage>
        <taxon>Bacteria</taxon>
        <taxon>Pseudomonadati</taxon>
        <taxon>Pseudomonadota</taxon>
        <taxon>Gammaproteobacteria</taxon>
        <taxon>Chromatiales</taxon>
        <taxon>Chromatiaceae</taxon>
        <taxon>Allochromatium</taxon>
    </lineage>
</organism>
<evidence type="ECO:0000313" key="11">
    <source>
        <dbReference type="Proteomes" id="UP000001441"/>
    </source>
</evidence>
<dbReference type="HOGENOM" id="CLU_118482_8_2_6"/>
<dbReference type="PANTHER" id="PTHR33653:SF1">
    <property type="entry name" value="RIBONUCLEASE VAPC2"/>
    <property type="match status" value="1"/>
</dbReference>
<dbReference type="InterPro" id="IPR050556">
    <property type="entry name" value="Type_II_TA_system_RNase"/>
</dbReference>
<evidence type="ECO:0000256" key="4">
    <source>
        <dbReference type="ARBA" id="ARBA00022723"/>
    </source>
</evidence>
<keyword evidence="3 8" id="KW-0540">Nuclease</keyword>
<protein>
    <recommendedName>
        <fullName evidence="8">Ribonuclease VapC</fullName>
        <shortName evidence="8">RNase VapC</shortName>
        <ecNumber evidence="8">3.1.-.-</ecNumber>
    </recommendedName>
    <alternativeName>
        <fullName evidence="8">Toxin VapC</fullName>
    </alternativeName>
</protein>
<dbReference type="GO" id="GO:0016787">
    <property type="term" value="F:hydrolase activity"/>
    <property type="evidence" value="ECO:0007669"/>
    <property type="project" value="UniProtKB-KW"/>
</dbReference>
<dbReference type="KEGG" id="alv:Alvin_1186"/>
<dbReference type="Gene3D" id="3.40.50.1010">
    <property type="entry name" value="5'-nuclease"/>
    <property type="match status" value="1"/>
</dbReference>
<dbReference type="EC" id="3.1.-.-" evidence="8"/>
<dbReference type="Pfam" id="PF01850">
    <property type="entry name" value="PIN"/>
    <property type="match status" value="1"/>
</dbReference>
<evidence type="ECO:0000256" key="8">
    <source>
        <dbReference type="HAMAP-Rule" id="MF_00265"/>
    </source>
</evidence>
<comment type="function">
    <text evidence="8">Toxic component of a toxin-antitoxin (TA) system. An RNase.</text>
</comment>
<dbReference type="GO" id="GO:0000287">
    <property type="term" value="F:magnesium ion binding"/>
    <property type="evidence" value="ECO:0007669"/>
    <property type="project" value="UniProtKB-UniRule"/>
</dbReference>
<dbReference type="Proteomes" id="UP000001441">
    <property type="component" value="Chromosome"/>
</dbReference>
<feature type="domain" description="PIN" evidence="9">
    <location>
        <begin position="3"/>
        <end position="131"/>
    </location>
</feature>
<evidence type="ECO:0000259" key="9">
    <source>
        <dbReference type="Pfam" id="PF01850"/>
    </source>
</evidence>
<dbReference type="CDD" id="cd18731">
    <property type="entry name" value="PIN_NgFitB-like"/>
    <property type="match status" value="1"/>
</dbReference>
<dbReference type="SUPFAM" id="SSF88723">
    <property type="entry name" value="PIN domain-like"/>
    <property type="match status" value="1"/>
</dbReference>
<feature type="binding site" evidence="8">
    <location>
        <position position="5"/>
    </location>
    <ligand>
        <name>Mg(2+)</name>
        <dbReference type="ChEBI" id="CHEBI:18420"/>
    </ligand>
</feature>
<evidence type="ECO:0000256" key="3">
    <source>
        <dbReference type="ARBA" id="ARBA00022722"/>
    </source>
</evidence>
<keyword evidence="4 8" id="KW-0479">Metal-binding</keyword>
<dbReference type="InterPro" id="IPR002716">
    <property type="entry name" value="PIN_dom"/>
</dbReference>
<evidence type="ECO:0000256" key="2">
    <source>
        <dbReference type="ARBA" id="ARBA00022649"/>
    </source>
</evidence>
<dbReference type="eggNOG" id="COG1487">
    <property type="taxonomic scope" value="Bacteria"/>
</dbReference>
<keyword evidence="5 8" id="KW-0378">Hydrolase</keyword>
<keyword evidence="8" id="KW-0800">Toxin</keyword>
<keyword evidence="11" id="KW-1185">Reference proteome</keyword>
<comment type="similarity">
    <text evidence="7 8">Belongs to the PINc/VapC protein family.</text>
</comment>
<dbReference type="InterPro" id="IPR029060">
    <property type="entry name" value="PIN-like_dom_sf"/>
</dbReference>
<dbReference type="STRING" id="572477.Alvin_1186"/>
<dbReference type="GO" id="GO:0004540">
    <property type="term" value="F:RNA nuclease activity"/>
    <property type="evidence" value="ECO:0007669"/>
    <property type="project" value="InterPro"/>
</dbReference>
<evidence type="ECO:0000256" key="5">
    <source>
        <dbReference type="ARBA" id="ARBA00022801"/>
    </source>
</evidence>
<dbReference type="HAMAP" id="MF_00265">
    <property type="entry name" value="VapC_Nob1"/>
    <property type="match status" value="1"/>
</dbReference>
<dbReference type="InterPro" id="IPR022907">
    <property type="entry name" value="VapC_family"/>
</dbReference>
<dbReference type="OrthoDB" id="9804823at2"/>
<dbReference type="RefSeq" id="WP_012970400.1">
    <property type="nucleotide sequence ID" value="NC_013851.1"/>
</dbReference>